<proteinExistence type="predicted"/>
<comment type="caution">
    <text evidence="2">The sequence shown here is derived from an EMBL/GenBank/DDBJ whole genome shotgun (WGS) entry which is preliminary data.</text>
</comment>
<organism evidence="2 3">
    <name type="scientific">Pleuronectes platessa</name>
    <name type="common">European plaice</name>
    <dbReference type="NCBI Taxonomy" id="8262"/>
    <lineage>
        <taxon>Eukaryota</taxon>
        <taxon>Metazoa</taxon>
        <taxon>Chordata</taxon>
        <taxon>Craniata</taxon>
        <taxon>Vertebrata</taxon>
        <taxon>Euteleostomi</taxon>
        <taxon>Actinopterygii</taxon>
        <taxon>Neopterygii</taxon>
        <taxon>Teleostei</taxon>
        <taxon>Neoteleostei</taxon>
        <taxon>Acanthomorphata</taxon>
        <taxon>Carangaria</taxon>
        <taxon>Pleuronectiformes</taxon>
        <taxon>Pleuronectoidei</taxon>
        <taxon>Pleuronectidae</taxon>
        <taxon>Pleuronectes</taxon>
    </lineage>
</organism>
<evidence type="ECO:0000313" key="2">
    <source>
        <dbReference type="EMBL" id="CAB1444583.1"/>
    </source>
</evidence>
<protein>
    <submittedName>
        <fullName evidence="2">Uncharacterized protein</fullName>
    </submittedName>
</protein>
<feature type="non-terminal residue" evidence="2">
    <location>
        <position position="1"/>
    </location>
</feature>
<feature type="region of interest" description="Disordered" evidence="1">
    <location>
        <begin position="81"/>
        <end position="105"/>
    </location>
</feature>
<keyword evidence="3" id="KW-1185">Reference proteome</keyword>
<gene>
    <name evidence="2" type="ORF">PLEPLA_LOCUS32299</name>
</gene>
<sequence length="105" mass="11573">APAGGGLQEEACSQTLWCTSGWTEVHPVVMWSEEMPHLSHGSSISPGRALGGCVLEHRGTRSESERHRGGDAAPVHDHLRRSTIKTQTQREEHKETVNMELQSHV</sequence>
<feature type="compositionally biased region" description="Basic and acidic residues" evidence="1">
    <location>
        <begin position="88"/>
        <end position="97"/>
    </location>
</feature>
<evidence type="ECO:0000313" key="3">
    <source>
        <dbReference type="Proteomes" id="UP001153269"/>
    </source>
</evidence>
<dbReference type="EMBL" id="CADEAL010003413">
    <property type="protein sequence ID" value="CAB1444583.1"/>
    <property type="molecule type" value="Genomic_DNA"/>
</dbReference>
<dbReference type="AlphaFoldDB" id="A0A9N7YYH5"/>
<name>A0A9N7YYH5_PLEPL</name>
<accession>A0A9N7YYH5</accession>
<evidence type="ECO:0000256" key="1">
    <source>
        <dbReference type="SAM" id="MobiDB-lite"/>
    </source>
</evidence>
<reference evidence="2" key="1">
    <citation type="submission" date="2020-03" db="EMBL/GenBank/DDBJ databases">
        <authorList>
            <person name="Weist P."/>
        </authorList>
    </citation>
    <scope>NUCLEOTIDE SEQUENCE</scope>
</reference>
<dbReference type="Proteomes" id="UP001153269">
    <property type="component" value="Unassembled WGS sequence"/>
</dbReference>